<feature type="binding site" evidence="3">
    <location>
        <position position="134"/>
    </location>
    <ligand>
        <name>Fe cation</name>
        <dbReference type="ChEBI" id="CHEBI:24875"/>
    </ligand>
</feature>
<sequence length="167" mass="18783">MALREVITEKDETLRKKSRQVENFDSKLHQLLDDMAETMYKYEGVGLAAVQVGVLKRAIVIDVGEGIIELINPEIVRATGSQEDSEGCLSCPGEYGIVERPDRVEVRAFDRNGKIYTKVGTGLLARAFCHEIDHLEGIIFKDKAKEMQAPAEKPVRRKIAVRRKQNS</sequence>
<organism evidence="5 6">
    <name type="scientific">Fumia xinanensis</name>
    <dbReference type="NCBI Taxonomy" id="2763659"/>
    <lineage>
        <taxon>Bacteria</taxon>
        <taxon>Bacillati</taxon>
        <taxon>Bacillota</taxon>
        <taxon>Clostridia</taxon>
        <taxon>Eubacteriales</taxon>
        <taxon>Oscillospiraceae</taxon>
        <taxon>Fumia</taxon>
    </lineage>
</organism>
<comment type="cofactor">
    <cofactor evidence="3">
        <name>Fe(2+)</name>
        <dbReference type="ChEBI" id="CHEBI:29033"/>
    </cofactor>
    <text evidence="3">Binds 1 Fe(2+) ion.</text>
</comment>
<comment type="similarity">
    <text evidence="1 3">Belongs to the polypeptide deformylase family.</text>
</comment>
<evidence type="ECO:0000313" key="5">
    <source>
        <dbReference type="EMBL" id="MBC8558936.1"/>
    </source>
</evidence>
<keyword evidence="3 5" id="KW-0378">Hydrolase</keyword>
<keyword evidence="3" id="KW-0648">Protein biosynthesis</keyword>
<evidence type="ECO:0000256" key="2">
    <source>
        <dbReference type="ARBA" id="ARBA00023004"/>
    </source>
</evidence>
<proteinExistence type="inferred from homology"/>
<dbReference type="AlphaFoldDB" id="A0A926E095"/>
<dbReference type="RefSeq" id="WP_249293832.1">
    <property type="nucleotide sequence ID" value="NZ_JACRSV010000001.1"/>
</dbReference>
<keyword evidence="3" id="KW-0479">Metal-binding</keyword>
<dbReference type="SUPFAM" id="SSF56420">
    <property type="entry name" value="Peptide deformylase"/>
    <property type="match status" value="1"/>
</dbReference>
<dbReference type="PIRSF" id="PIRSF004749">
    <property type="entry name" value="Pep_def"/>
    <property type="match status" value="1"/>
</dbReference>
<feature type="binding site" evidence="3">
    <location>
        <position position="130"/>
    </location>
    <ligand>
        <name>Fe cation</name>
        <dbReference type="ChEBI" id="CHEBI:24875"/>
    </ligand>
</feature>
<dbReference type="Proteomes" id="UP000610760">
    <property type="component" value="Unassembled WGS sequence"/>
</dbReference>
<dbReference type="NCBIfam" id="TIGR00079">
    <property type="entry name" value="pept_deformyl"/>
    <property type="match status" value="1"/>
</dbReference>
<accession>A0A926E095</accession>
<dbReference type="InterPro" id="IPR023635">
    <property type="entry name" value="Peptide_deformylase"/>
</dbReference>
<evidence type="ECO:0000313" key="6">
    <source>
        <dbReference type="Proteomes" id="UP000610760"/>
    </source>
</evidence>
<dbReference type="Pfam" id="PF01327">
    <property type="entry name" value="Pep_deformylase"/>
    <property type="match status" value="1"/>
</dbReference>
<keyword evidence="6" id="KW-1185">Reference proteome</keyword>
<comment type="caution">
    <text evidence="5">The sequence shown here is derived from an EMBL/GenBank/DDBJ whole genome shotgun (WGS) entry which is preliminary data.</text>
</comment>
<dbReference type="NCBIfam" id="NF001159">
    <property type="entry name" value="PRK00150.1-3"/>
    <property type="match status" value="1"/>
</dbReference>
<evidence type="ECO:0000256" key="3">
    <source>
        <dbReference type="HAMAP-Rule" id="MF_00163"/>
    </source>
</evidence>
<evidence type="ECO:0000256" key="1">
    <source>
        <dbReference type="ARBA" id="ARBA00010759"/>
    </source>
</evidence>
<feature type="compositionally biased region" description="Basic residues" evidence="4">
    <location>
        <begin position="155"/>
        <end position="167"/>
    </location>
</feature>
<dbReference type="GO" id="GO:0042586">
    <property type="term" value="F:peptide deformylase activity"/>
    <property type="evidence" value="ECO:0007669"/>
    <property type="project" value="UniProtKB-UniRule"/>
</dbReference>
<dbReference type="InterPro" id="IPR036821">
    <property type="entry name" value="Peptide_deformylase_sf"/>
</dbReference>
<dbReference type="PRINTS" id="PR01576">
    <property type="entry name" value="PDEFORMYLASE"/>
</dbReference>
<feature type="region of interest" description="Disordered" evidence="4">
    <location>
        <begin position="147"/>
        <end position="167"/>
    </location>
</feature>
<dbReference type="PANTHER" id="PTHR10458">
    <property type="entry name" value="PEPTIDE DEFORMYLASE"/>
    <property type="match status" value="1"/>
</dbReference>
<dbReference type="HAMAP" id="MF_00163">
    <property type="entry name" value="Pep_deformylase"/>
    <property type="match status" value="1"/>
</dbReference>
<dbReference type="GO" id="GO:0046872">
    <property type="term" value="F:metal ion binding"/>
    <property type="evidence" value="ECO:0007669"/>
    <property type="project" value="UniProtKB-KW"/>
</dbReference>
<dbReference type="EMBL" id="JACRSV010000001">
    <property type="protein sequence ID" value="MBC8558936.1"/>
    <property type="molecule type" value="Genomic_DNA"/>
</dbReference>
<name>A0A926E095_9FIRM</name>
<evidence type="ECO:0000256" key="4">
    <source>
        <dbReference type="SAM" id="MobiDB-lite"/>
    </source>
</evidence>
<dbReference type="EC" id="3.5.1.88" evidence="3"/>
<dbReference type="Gene3D" id="3.90.45.10">
    <property type="entry name" value="Peptide deformylase"/>
    <property type="match status" value="1"/>
</dbReference>
<dbReference type="PANTHER" id="PTHR10458:SF22">
    <property type="entry name" value="PEPTIDE DEFORMYLASE"/>
    <property type="match status" value="1"/>
</dbReference>
<gene>
    <name evidence="3 5" type="primary">def</name>
    <name evidence="5" type="ORF">H8710_02515</name>
</gene>
<dbReference type="CDD" id="cd00487">
    <property type="entry name" value="Pep_deformylase"/>
    <property type="match status" value="1"/>
</dbReference>
<feature type="binding site" evidence="3">
    <location>
        <position position="88"/>
    </location>
    <ligand>
        <name>Fe cation</name>
        <dbReference type="ChEBI" id="CHEBI:24875"/>
    </ligand>
</feature>
<comment type="catalytic activity">
    <reaction evidence="3">
        <text>N-terminal N-formyl-L-methionyl-[peptide] + H2O = N-terminal L-methionyl-[peptide] + formate</text>
        <dbReference type="Rhea" id="RHEA:24420"/>
        <dbReference type="Rhea" id="RHEA-COMP:10639"/>
        <dbReference type="Rhea" id="RHEA-COMP:10640"/>
        <dbReference type="ChEBI" id="CHEBI:15377"/>
        <dbReference type="ChEBI" id="CHEBI:15740"/>
        <dbReference type="ChEBI" id="CHEBI:49298"/>
        <dbReference type="ChEBI" id="CHEBI:64731"/>
        <dbReference type="EC" id="3.5.1.88"/>
    </reaction>
</comment>
<comment type="function">
    <text evidence="3">Removes the formyl group from the N-terminal Met of newly synthesized proteins. Requires at least a dipeptide for an efficient rate of reaction. N-terminal L-methionine is a prerequisite for activity but the enzyme has broad specificity at other positions.</text>
</comment>
<feature type="active site" evidence="3">
    <location>
        <position position="131"/>
    </location>
</feature>
<keyword evidence="2 3" id="KW-0408">Iron</keyword>
<reference evidence="5" key="1">
    <citation type="submission" date="2020-08" db="EMBL/GenBank/DDBJ databases">
        <title>Genome public.</title>
        <authorList>
            <person name="Liu C."/>
            <person name="Sun Q."/>
        </authorList>
    </citation>
    <scope>NUCLEOTIDE SEQUENCE</scope>
    <source>
        <strain evidence="5">NSJ-33</strain>
    </source>
</reference>
<protein>
    <recommendedName>
        <fullName evidence="3">Peptide deformylase</fullName>
        <shortName evidence="3">PDF</shortName>
        <ecNumber evidence="3">3.5.1.88</ecNumber>
    </recommendedName>
    <alternativeName>
        <fullName evidence="3">Polypeptide deformylase</fullName>
    </alternativeName>
</protein>
<dbReference type="GO" id="GO:0006412">
    <property type="term" value="P:translation"/>
    <property type="evidence" value="ECO:0007669"/>
    <property type="project" value="UniProtKB-UniRule"/>
</dbReference>